<feature type="active site" evidence="6">
    <location>
        <position position="82"/>
    </location>
</feature>
<evidence type="ECO:0000256" key="5">
    <source>
        <dbReference type="ARBA" id="ARBA00022747"/>
    </source>
</evidence>
<dbReference type="Pfam" id="PF00145">
    <property type="entry name" value="DNA_methylase"/>
    <property type="match status" value="2"/>
</dbReference>
<dbReference type="EMBL" id="JAIPME010000002">
    <property type="protein sequence ID" value="MBZ2387053.1"/>
    <property type="molecule type" value="Genomic_DNA"/>
</dbReference>
<dbReference type="GO" id="GO:0008168">
    <property type="term" value="F:methyltransferase activity"/>
    <property type="evidence" value="ECO:0007669"/>
    <property type="project" value="UniProtKB-KW"/>
</dbReference>
<dbReference type="InterPro" id="IPR050390">
    <property type="entry name" value="C5-Methyltransferase"/>
</dbReference>
<dbReference type="PANTHER" id="PTHR10629">
    <property type="entry name" value="CYTOSINE-SPECIFIC METHYLTRANSFERASE"/>
    <property type="match status" value="1"/>
</dbReference>
<dbReference type="InterPro" id="IPR001525">
    <property type="entry name" value="C5_MeTfrase"/>
</dbReference>
<accession>A0ABS7SZT7</accession>
<gene>
    <name evidence="7" type="ORF">K8P03_07135</name>
</gene>
<dbReference type="PROSITE" id="PS51679">
    <property type="entry name" value="SAM_MT_C5"/>
    <property type="match status" value="1"/>
</dbReference>
<name>A0ABS7SZT7_9FIRM</name>
<comment type="similarity">
    <text evidence="6">Belongs to the class I-like SAM-binding methyltransferase superfamily. C5-methyltransferase family.</text>
</comment>
<evidence type="ECO:0000256" key="2">
    <source>
        <dbReference type="ARBA" id="ARBA00022603"/>
    </source>
</evidence>
<dbReference type="EC" id="2.1.1.37" evidence="1"/>
<keyword evidence="4 6" id="KW-0949">S-adenosyl-L-methionine</keyword>
<dbReference type="PANTHER" id="PTHR10629:SF52">
    <property type="entry name" value="DNA (CYTOSINE-5)-METHYLTRANSFERASE 1"/>
    <property type="match status" value="1"/>
</dbReference>
<dbReference type="InterPro" id="IPR031303">
    <property type="entry name" value="C5_meth_CS"/>
</dbReference>
<proteinExistence type="inferred from homology"/>
<evidence type="ECO:0000313" key="7">
    <source>
        <dbReference type="EMBL" id="MBZ2387053.1"/>
    </source>
</evidence>
<dbReference type="PROSITE" id="PS00095">
    <property type="entry name" value="C5_MTASE_2"/>
    <property type="match status" value="1"/>
</dbReference>
<dbReference type="PROSITE" id="PS00094">
    <property type="entry name" value="C5_MTASE_1"/>
    <property type="match status" value="1"/>
</dbReference>
<dbReference type="InterPro" id="IPR018117">
    <property type="entry name" value="C5_DNA_meth_AS"/>
</dbReference>
<evidence type="ECO:0000256" key="6">
    <source>
        <dbReference type="PROSITE-ProRule" id="PRU01016"/>
    </source>
</evidence>
<evidence type="ECO:0000256" key="4">
    <source>
        <dbReference type="ARBA" id="ARBA00022691"/>
    </source>
</evidence>
<reference evidence="7 8" key="1">
    <citation type="submission" date="2021-08" db="EMBL/GenBank/DDBJ databases">
        <title>FDA dAtabase for Regulatory Grade micrObial Sequences (FDA-ARGOS): Supporting development and validation of Infectious Disease Dx tests.</title>
        <authorList>
            <person name="Sproer C."/>
            <person name="Gronow S."/>
            <person name="Severitt S."/>
            <person name="Schroder I."/>
            <person name="Tallon L."/>
            <person name="Sadzewicz L."/>
            <person name="Zhao X."/>
            <person name="Boylan J."/>
            <person name="Ott S."/>
            <person name="Bowen H."/>
            <person name="Vavikolanu K."/>
            <person name="Hazen T."/>
            <person name="Aluvathingal J."/>
            <person name="Nadendla S."/>
            <person name="Lowell S."/>
            <person name="Myers T."/>
            <person name="Yan Y."/>
            <person name="Sichtig H."/>
        </authorList>
    </citation>
    <scope>NUCLEOTIDE SEQUENCE [LARGE SCALE GENOMIC DNA]</scope>
    <source>
        <strain evidence="7 8">FDAARGOS_1460</strain>
    </source>
</reference>
<evidence type="ECO:0000256" key="1">
    <source>
        <dbReference type="ARBA" id="ARBA00011975"/>
    </source>
</evidence>
<keyword evidence="2 6" id="KW-0489">Methyltransferase</keyword>
<dbReference type="InterPro" id="IPR029063">
    <property type="entry name" value="SAM-dependent_MTases_sf"/>
</dbReference>
<dbReference type="Gene3D" id="3.40.50.150">
    <property type="entry name" value="Vaccinia Virus protein VP39"/>
    <property type="match status" value="2"/>
</dbReference>
<evidence type="ECO:0000256" key="3">
    <source>
        <dbReference type="ARBA" id="ARBA00022679"/>
    </source>
</evidence>
<keyword evidence="3 6" id="KW-0808">Transferase</keyword>
<dbReference type="Gene3D" id="3.90.120.10">
    <property type="entry name" value="DNA Methylase, subunit A, domain 2"/>
    <property type="match status" value="1"/>
</dbReference>
<dbReference type="GO" id="GO:0032259">
    <property type="term" value="P:methylation"/>
    <property type="evidence" value="ECO:0007669"/>
    <property type="project" value="UniProtKB-KW"/>
</dbReference>
<comment type="caution">
    <text evidence="7">The sequence shown here is derived from an EMBL/GenBank/DDBJ whole genome shotgun (WGS) entry which is preliminary data.</text>
</comment>
<organism evidence="7 8">
    <name type="scientific">Anaerococcus murdochii</name>
    <dbReference type="NCBI Taxonomy" id="411577"/>
    <lineage>
        <taxon>Bacteria</taxon>
        <taxon>Bacillati</taxon>
        <taxon>Bacillota</taxon>
        <taxon>Tissierellia</taxon>
        <taxon>Tissierellales</taxon>
        <taxon>Peptoniphilaceae</taxon>
        <taxon>Anaerococcus</taxon>
    </lineage>
</organism>
<dbReference type="Proteomes" id="UP000734271">
    <property type="component" value="Unassembled WGS sequence"/>
</dbReference>
<protein>
    <recommendedName>
        <fullName evidence="1">DNA (cytosine-5-)-methyltransferase</fullName>
        <ecNumber evidence="1">2.1.1.37</ecNumber>
    </recommendedName>
</protein>
<dbReference type="PRINTS" id="PR00105">
    <property type="entry name" value="C5METTRFRASE"/>
</dbReference>
<keyword evidence="5" id="KW-0680">Restriction system</keyword>
<dbReference type="RefSeq" id="WP_223419850.1">
    <property type="nucleotide sequence ID" value="NZ_JAIPME010000002.1"/>
</dbReference>
<evidence type="ECO:0000313" key="8">
    <source>
        <dbReference type="Proteomes" id="UP000734271"/>
    </source>
</evidence>
<keyword evidence="8" id="KW-1185">Reference proteome</keyword>
<dbReference type="SUPFAM" id="SSF53335">
    <property type="entry name" value="S-adenosyl-L-methionine-dependent methyltransferases"/>
    <property type="match status" value="2"/>
</dbReference>
<sequence length="536" mass="61479">MIKVIDLFAGAGGLSYGFYLTREYELVAAAEINENARETYKQNIAKHSEGFEFINNVIGYDFGALNKRKDNEIDVVIGGPPCQGFSNANRQKNHLISMNNSLVKEYFRAIKQVRPKAFVMENVSMLESDTHRFYDSYKDNNEIEELIAQGFNIPKRIDSLVLADHVFADIDLEQLPQENLAVYDIPFQLKHLLSVLRKNLDNNRRLPNFLTKNTSLIKKLISDYITDNQEATENGTIIMTNKLSLILSALENEKFDDIKADLDYVVNLQKLIEFIREITSNELIGTYDYSEEQGLRFITKSYSVIDYVNAILGNEYIQKGNVFNAEWFGVPQERRRYIVLGIRKDIYHKSGKELDYTNINKSEVIPTVGDAINDLTNYEVGYDKKQNLQPYKINDELSEYAMLMRTGSKGVTNQITTKTTEKALDRFRKIKQGKNFHSLNIEDKDTYSKPERTQNTIYLRLDPNKPSGTVVNVRKSMWIHPTLDRAISVREAARLQSFPDSFVFIGTKDSQYQQVGNAVPPLLAKGIAEILLEYLK</sequence>